<reference evidence="2 3" key="1">
    <citation type="submission" date="2024-06" db="EMBL/GenBank/DDBJ databases">
        <title>A chromosome level genome sequence of Diviner's sage (Salvia divinorum).</title>
        <authorList>
            <person name="Ford S.A."/>
            <person name="Ro D.-K."/>
            <person name="Ness R.W."/>
            <person name="Phillips M.A."/>
        </authorList>
    </citation>
    <scope>NUCLEOTIDE SEQUENCE [LARGE SCALE GENOMIC DNA]</scope>
    <source>
        <strain evidence="2">SAF-2024a</strain>
        <tissue evidence="2">Leaf</tissue>
    </source>
</reference>
<keyword evidence="3" id="KW-1185">Reference proteome</keyword>
<comment type="caution">
    <text evidence="2">The sequence shown here is derived from an EMBL/GenBank/DDBJ whole genome shotgun (WGS) entry which is preliminary data.</text>
</comment>
<organism evidence="2 3">
    <name type="scientific">Salvia divinorum</name>
    <name type="common">Maria pastora</name>
    <name type="synonym">Diviner's sage</name>
    <dbReference type="NCBI Taxonomy" id="28513"/>
    <lineage>
        <taxon>Eukaryota</taxon>
        <taxon>Viridiplantae</taxon>
        <taxon>Streptophyta</taxon>
        <taxon>Embryophyta</taxon>
        <taxon>Tracheophyta</taxon>
        <taxon>Spermatophyta</taxon>
        <taxon>Magnoliopsida</taxon>
        <taxon>eudicotyledons</taxon>
        <taxon>Gunneridae</taxon>
        <taxon>Pentapetalae</taxon>
        <taxon>asterids</taxon>
        <taxon>lamiids</taxon>
        <taxon>Lamiales</taxon>
        <taxon>Lamiaceae</taxon>
        <taxon>Nepetoideae</taxon>
        <taxon>Mentheae</taxon>
        <taxon>Salviinae</taxon>
        <taxon>Salvia</taxon>
        <taxon>Salvia subgen. Calosphace</taxon>
    </lineage>
</organism>
<accession>A0ABD1IEU1</accession>
<dbReference type="EMBL" id="JBEAFC010000002">
    <property type="protein sequence ID" value="KAL1567240.1"/>
    <property type="molecule type" value="Genomic_DNA"/>
</dbReference>
<dbReference type="Proteomes" id="UP001567538">
    <property type="component" value="Unassembled WGS sequence"/>
</dbReference>
<feature type="region of interest" description="Disordered" evidence="1">
    <location>
        <begin position="1"/>
        <end position="31"/>
    </location>
</feature>
<feature type="compositionally biased region" description="Basic and acidic residues" evidence="1">
    <location>
        <begin position="1"/>
        <end position="16"/>
    </location>
</feature>
<protein>
    <submittedName>
        <fullName evidence="2">Uncharacterized protein</fullName>
    </submittedName>
</protein>
<evidence type="ECO:0000256" key="1">
    <source>
        <dbReference type="SAM" id="MobiDB-lite"/>
    </source>
</evidence>
<feature type="compositionally biased region" description="Polar residues" evidence="1">
    <location>
        <begin position="17"/>
        <end position="31"/>
    </location>
</feature>
<dbReference type="AlphaFoldDB" id="A0ABD1IEU1"/>
<sequence length="81" mass="9659">MSRCKHEQGRGREGKEQTQASSHAHPTNTFLITPRTHSKEYRITIFVHSQFIHLIFQRYTCFVQDKTFCLQEHVLHNIEFT</sequence>
<proteinExistence type="predicted"/>
<gene>
    <name evidence="2" type="ORF">AAHA92_02738</name>
</gene>
<evidence type="ECO:0000313" key="3">
    <source>
        <dbReference type="Proteomes" id="UP001567538"/>
    </source>
</evidence>
<evidence type="ECO:0000313" key="2">
    <source>
        <dbReference type="EMBL" id="KAL1567240.1"/>
    </source>
</evidence>
<name>A0ABD1IEU1_SALDI</name>